<sequence length="261" mass="28975">MQSQNSTPTQSPWPELPGRSAGIATPDGAVDPDRRKRVRPHPAISALILGAIALLPCVFVRRQTGALRKELMVAEAKNTGLRKNVKMALAEIIHVRTEHIQLVKLLEENKRAMEGLKGQMDRMESSRVDVDLRIHGGLKDMGQTLQRLEADGVQRDRTWAEWENTCRNDLKALLRDAQQTRSHLAAVQEVGTSLAHVAAFMHEVEVRQGYVPRNDDGRGIEQMRHLAKKLQEAPGSNFGQELKETEKAASGTNSDTTSRAS</sequence>
<dbReference type="AlphaFoldDB" id="J4HW74"/>
<keyword evidence="2" id="KW-0812">Transmembrane</keyword>
<feature type="transmembrane region" description="Helical" evidence="2">
    <location>
        <begin position="43"/>
        <end position="60"/>
    </location>
</feature>
<feature type="compositionally biased region" description="Polar residues" evidence="1">
    <location>
        <begin position="1"/>
        <end position="12"/>
    </location>
</feature>
<dbReference type="Proteomes" id="UP000006352">
    <property type="component" value="Unassembled WGS sequence"/>
</dbReference>
<dbReference type="GeneID" id="24096678"/>
<reference evidence="3 4" key="1">
    <citation type="journal article" date="2012" name="Appl. Environ. Microbiol.">
        <title>Short-read sequencing for genomic analysis of the brown rot fungus Fibroporia radiculosa.</title>
        <authorList>
            <person name="Tang J.D."/>
            <person name="Perkins A.D."/>
            <person name="Sonstegard T.S."/>
            <person name="Schroeder S.G."/>
            <person name="Burgess S.C."/>
            <person name="Diehl S.V."/>
        </authorList>
    </citation>
    <scope>NUCLEOTIDE SEQUENCE [LARGE SCALE GENOMIC DNA]</scope>
    <source>
        <strain evidence="3 4">TFFH 294</strain>
    </source>
</reference>
<accession>J4HW74</accession>
<evidence type="ECO:0000313" key="4">
    <source>
        <dbReference type="Proteomes" id="UP000006352"/>
    </source>
</evidence>
<dbReference type="InParanoid" id="J4HW74"/>
<keyword evidence="4" id="KW-1185">Reference proteome</keyword>
<dbReference type="RefSeq" id="XP_012181050.1">
    <property type="nucleotide sequence ID" value="XM_012325660.1"/>
</dbReference>
<proteinExistence type="predicted"/>
<protein>
    <submittedName>
        <fullName evidence="3">Uncharacterized protein</fullName>
    </submittedName>
</protein>
<keyword evidence="2" id="KW-0472">Membrane</keyword>
<dbReference type="HOGENOM" id="CLU_099528_0_0_1"/>
<feature type="region of interest" description="Disordered" evidence="1">
    <location>
        <begin position="230"/>
        <end position="261"/>
    </location>
</feature>
<evidence type="ECO:0000256" key="1">
    <source>
        <dbReference type="SAM" id="MobiDB-lite"/>
    </source>
</evidence>
<evidence type="ECO:0000313" key="3">
    <source>
        <dbReference type="EMBL" id="CCM01767.1"/>
    </source>
</evidence>
<organism evidence="3 4">
    <name type="scientific">Fibroporia radiculosa</name>
    <dbReference type="NCBI Taxonomy" id="599839"/>
    <lineage>
        <taxon>Eukaryota</taxon>
        <taxon>Fungi</taxon>
        <taxon>Dikarya</taxon>
        <taxon>Basidiomycota</taxon>
        <taxon>Agaricomycotina</taxon>
        <taxon>Agaricomycetes</taxon>
        <taxon>Polyporales</taxon>
        <taxon>Fibroporiaceae</taxon>
        <taxon>Fibroporia</taxon>
    </lineage>
</organism>
<name>J4HW74_9APHY</name>
<gene>
    <name evidence="3" type="ORF">FIBRA_03833</name>
</gene>
<keyword evidence="2" id="KW-1133">Transmembrane helix</keyword>
<feature type="region of interest" description="Disordered" evidence="1">
    <location>
        <begin position="1"/>
        <end position="36"/>
    </location>
</feature>
<evidence type="ECO:0000256" key="2">
    <source>
        <dbReference type="SAM" id="Phobius"/>
    </source>
</evidence>
<dbReference type="EMBL" id="HE797048">
    <property type="protein sequence ID" value="CCM01767.1"/>
    <property type="molecule type" value="Genomic_DNA"/>
</dbReference>
<dbReference type="OrthoDB" id="3232130at2759"/>
<feature type="compositionally biased region" description="Polar residues" evidence="1">
    <location>
        <begin position="250"/>
        <end position="261"/>
    </location>
</feature>